<dbReference type="InterPro" id="IPR036388">
    <property type="entry name" value="WH-like_DNA-bd_sf"/>
</dbReference>
<evidence type="ECO:0000256" key="3">
    <source>
        <dbReference type="ARBA" id="ARBA00023125"/>
    </source>
</evidence>
<keyword evidence="2" id="KW-0805">Transcription regulation</keyword>
<evidence type="ECO:0000256" key="1">
    <source>
        <dbReference type="ARBA" id="ARBA00009437"/>
    </source>
</evidence>
<evidence type="ECO:0000256" key="2">
    <source>
        <dbReference type="ARBA" id="ARBA00023015"/>
    </source>
</evidence>
<dbReference type="Pfam" id="PF00126">
    <property type="entry name" value="HTH_1"/>
    <property type="match status" value="1"/>
</dbReference>
<dbReference type="InterPro" id="IPR036390">
    <property type="entry name" value="WH_DNA-bd_sf"/>
</dbReference>
<dbReference type="InterPro" id="IPR000847">
    <property type="entry name" value="LysR_HTH_N"/>
</dbReference>
<dbReference type="EMBL" id="LS483372">
    <property type="protein sequence ID" value="SQF94023.1"/>
    <property type="molecule type" value="Genomic_DNA"/>
</dbReference>
<protein>
    <submittedName>
        <fullName evidence="6">LysR family transcriptional regulator</fullName>
    </submittedName>
</protein>
<dbReference type="GO" id="GO:0003700">
    <property type="term" value="F:DNA-binding transcription factor activity"/>
    <property type="evidence" value="ECO:0007669"/>
    <property type="project" value="InterPro"/>
</dbReference>
<evidence type="ECO:0000313" key="6">
    <source>
        <dbReference type="EMBL" id="SQF94023.1"/>
    </source>
</evidence>
<dbReference type="PROSITE" id="PS50931">
    <property type="entry name" value="HTH_LYSR"/>
    <property type="match status" value="1"/>
</dbReference>
<organism evidence="6 7">
    <name type="scientific">Pseudomonas fluorescens</name>
    <dbReference type="NCBI Taxonomy" id="294"/>
    <lineage>
        <taxon>Bacteria</taxon>
        <taxon>Pseudomonadati</taxon>
        <taxon>Pseudomonadota</taxon>
        <taxon>Gammaproteobacteria</taxon>
        <taxon>Pseudomonadales</taxon>
        <taxon>Pseudomonadaceae</taxon>
        <taxon>Pseudomonas</taxon>
    </lineage>
</organism>
<dbReference type="SUPFAM" id="SSF46785">
    <property type="entry name" value="Winged helix' DNA-binding domain"/>
    <property type="match status" value="1"/>
</dbReference>
<name>A0A8B4ICC2_PSEFL</name>
<evidence type="ECO:0000313" key="7">
    <source>
        <dbReference type="Proteomes" id="UP000248640"/>
    </source>
</evidence>
<dbReference type="InterPro" id="IPR005119">
    <property type="entry name" value="LysR_subst-bd"/>
</dbReference>
<keyword evidence="4" id="KW-0804">Transcription</keyword>
<accession>A0A8B4ICC2</accession>
<evidence type="ECO:0000259" key="5">
    <source>
        <dbReference type="PROSITE" id="PS50931"/>
    </source>
</evidence>
<sequence length="433" mass="46548">MEFKQLRSFVEVIHRGGFTQAGKTLHISQSAVSKQVAQLEQSLGTALLERTGSHIRLTAAGTVVLQRAEAMLRLHTELLSELDDMQQLARGELRLGLPLLAGDSLFAGLFAEYRRRYPNVTIQLLEGGSRTIEQAILNGELDVGGSLMPSDPAFAWQAFCDEPLDALLPMDHPLADNAQVRLEELADTPFLMYQRSFVLNDRLMQACQQLGFTPKEIGRSGQADFLAALVAAGQGVVLLPSVVARGLVRPGVVRLTLKAPDYLRWTLPLSGVRALICPKPPKPGWRCCANSRSTAQCSDQLGQPRLGVGLRGHAFAGVQTQHRQHFAHAQLAEQLAHLLAATAERVAVTGVAQADDCTGQTTPGGGQLVANHRIQGLQVVGQLTHAGGRGHRQKGFRSKGLHVGQAGARVVPGVKTGLLRMASAWRATSSAVP</sequence>
<dbReference type="CDD" id="cd08438">
    <property type="entry name" value="PBP2_CidR"/>
    <property type="match status" value="1"/>
</dbReference>
<dbReference type="Gene3D" id="1.10.10.10">
    <property type="entry name" value="Winged helix-like DNA-binding domain superfamily/Winged helix DNA-binding domain"/>
    <property type="match status" value="1"/>
</dbReference>
<dbReference type="GO" id="GO:0003677">
    <property type="term" value="F:DNA binding"/>
    <property type="evidence" value="ECO:0007669"/>
    <property type="project" value="UniProtKB-KW"/>
</dbReference>
<dbReference type="PANTHER" id="PTHR30419">
    <property type="entry name" value="HTH-TYPE TRANSCRIPTIONAL REGULATOR YBHD"/>
    <property type="match status" value="1"/>
</dbReference>
<dbReference type="PRINTS" id="PR00039">
    <property type="entry name" value="HTHLYSR"/>
</dbReference>
<proteinExistence type="inferred from homology"/>
<feature type="domain" description="HTH lysR-type" evidence="5">
    <location>
        <begin position="1"/>
        <end position="58"/>
    </location>
</feature>
<comment type="similarity">
    <text evidence="1">Belongs to the LysR transcriptional regulatory family.</text>
</comment>
<evidence type="ECO:0000256" key="4">
    <source>
        <dbReference type="ARBA" id="ARBA00023163"/>
    </source>
</evidence>
<dbReference type="AlphaFoldDB" id="A0A8B4ICC2"/>
<dbReference type="FunFam" id="1.10.10.10:FF:000001">
    <property type="entry name" value="LysR family transcriptional regulator"/>
    <property type="match status" value="1"/>
</dbReference>
<dbReference type="SUPFAM" id="SSF53850">
    <property type="entry name" value="Periplasmic binding protein-like II"/>
    <property type="match status" value="1"/>
</dbReference>
<reference evidence="6 7" key="1">
    <citation type="submission" date="2018-06" db="EMBL/GenBank/DDBJ databases">
        <authorList>
            <consortium name="Pathogen Informatics"/>
            <person name="Doyle S."/>
        </authorList>
    </citation>
    <scope>NUCLEOTIDE SEQUENCE [LARGE SCALE GENOMIC DNA]</scope>
    <source>
        <strain evidence="6 7">NCTC10038</strain>
    </source>
</reference>
<dbReference type="InterPro" id="IPR050950">
    <property type="entry name" value="HTH-type_LysR_regulators"/>
</dbReference>
<dbReference type="GO" id="GO:0005829">
    <property type="term" value="C:cytosol"/>
    <property type="evidence" value="ECO:0007669"/>
    <property type="project" value="TreeGrafter"/>
</dbReference>
<dbReference type="Pfam" id="PF03466">
    <property type="entry name" value="LysR_substrate"/>
    <property type="match status" value="1"/>
</dbReference>
<keyword evidence="3" id="KW-0238">DNA-binding</keyword>
<dbReference type="Gene3D" id="3.40.190.290">
    <property type="match status" value="1"/>
</dbReference>
<gene>
    <name evidence="6" type="primary">gltC_4</name>
    <name evidence="6" type="ORF">NCTC10038_05103</name>
</gene>
<dbReference type="Proteomes" id="UP000248640">
    <property type="component" value="Chromosome 1"/>
</dbReference>
<dbReference type="PANTHER" id="PTHR30419:SF8">
    <property type="entry name" value="NITROGEN ASSIMILATION TRANSCRIPTIONAL ACTIVATOR-RELATED"/>
    <property type="match status" value="1"/>
</dbReference>